<organism evidence="1 2">
    <name type="scientific">Bacteroides faecium</name>
    <dbReference type="NCBI Taxonomy" id="2715212"/>
    <lineage>
        <taxon>Bacteria</taxon>
        <taxon>Pseudomonadati</taxon>
        <taxon>Bacteroidota</taxon>
        <taxon>Bacteroidia</taxon>
        <taxon>Bacteroidales</taxon>
        <taxon>Bacteroidaceae</taxon>
        <taxon>Bacteroides</taxon>
    </lineage>
</organism>
<accession>A0A6H0KW58</accession>
<evidence type="ECO:0000313" key="1">
    <source>
        <dbReference type="EMBL" id="QIU97383.1"/>
    </source>
</evidence>
<reference evidence="1 2" key="1">
    <citation type="submission" date="2020-03" db="EMBL/GenBank/DDBJ databases">
        <title>Genomic analysis of Bacteroides faecium CBA7301.</title>
        <authorList>
            <person name="Kim J."/>
            <person name="Roh S.W."/>
        </authorList>
    </citation>
    <scope>NUCLEOTIDE SEQUENCE [LARGE SCALE GENOMIC DNA]</scope>
    <source>
        <strain evidence="1 2">CBA7301</strain>
    </source>
</reference>
<protein>
    <submittedName>
        <fullName evidence="1">DUF3791 domain-containing protein</fullName>
    </submittedName>
</protein>
<name>A0A6H0KW58_9BACE</name>
<sequence length="68" mass="8246">MNETLLQMKYARVIDLLAQRLDISHPRALEIFYNSDTYSYMSRKMYHLHNMSDAYIVDEVMLELQRMQ</sequence>
<evidence type="ECO:0000313" key="2">
    <source>
        <dbReference type="Proteomes" id="UP000501780"/>
    </source>
</evidence>
<dbReference type="AlphaFoldDB" id="A0A6H0KW58"/>
<dbReference type="EMBL" id="CP050831">
    <property type="protein sequence ID" value="QIU97383.1"/>
    <property type="molecule type" value="Genomic_DNA"/>
</dbReference>
<keyword evidence="2" id="KW-1185">Reference proteome</keyword>
<dbReference type="Proteomes" id="UP000501780">
    <property type="component" value="Chromosome"/>
</dbReference>
<dbReference type="KEGG" id="bfc:BacF7301_02420"/>
<proteinExistence type="predicted"/>
<gene>
    <name evidence="1" type="ORF">BacF7301_02420</name>
</gene>